<accession>A0A5B0VCX8</accession>
<dbReference type="Pfam" id="PF07589">
    <property type="entry name" value="PEP-CTERM"/>
    <property type="match status" value="1"/>
</dbReference>
<reference evidence="3 4" key="1">
    <citation type="submission" date="2019-08" db="EMBL/GenBank/DDBJ databases">
        <title>Marinobacter ZYF650 sp. nov., a marine bacterium isolated from seawater of the Mariana trench.</title>
        <authorList>
            <person name="Ahmad W."/>
        </authorList>
    </citation>
    <scope>NUCLEOTIDE SEQUENCE [LARGE SCALE GENOMIC DNA]</scope>
    <source>
        <strain evidence="3 4">ZYF650</strain>
    </source>
</reference>
<gene>
    <name evidence="3" type="ORF">FWJ25_15550</name>
</gene>
<keyword evidence="1" id="KW-0732">Signal</keyword>
<dbReference type="InterPro" id="IPR013424">
    <property type="entry name" value="Ice-binding_C"/>
</dbReference>
<keyword evidence="4" id="KW-1185">Reference proteome</keyword>
<feature type="signal peptide" evidence="1">
    <location>
        <begin position="1"/>
        <end position="25"/>
    </location>
</feature>
<name>A0A5B0VCX8_9GAMM</name>
<dbReference type="NCBIfam" id="TIGR02595">
    <property type="entry name" value="PEP_CTERM"/>
    <property type="match status" value="1"/>
</dbReference>
<comment type="caution">
    <text evidence="3">The sequence shown here is derived from an EMBL/GenBank/DDBJ whole genome shotgun (WGS) entry which is preliminary data.</text>
</comment>
<evidence type="ECO:0000259" key="2">
    <source>
        <dbReference type="Pfam" id="PF07589"/>
    </source>
</evidence>
<protein>
    <submittedName>
        <fullName evidence="3">PEP-CTERM sorting domain-containing protein</fullName>
    </submittedName>
</protein>
<dbReference type="RefSeq" id="WP_149601182.1">
    <property type="nucleotide sequence ID" value="NZ_VTUU01000008.1"/>
</dbReference>
<evidence type="ECO:0000256" key="1">
    <source>
        <dbReference type="SAM" id="SignalP"/>
    </source>
</evidence>
<dbReference type="Proteomes" id="UP000323161">
    <property type="component" value="Unassembled WGS sequence"/>
</dbReference>
<proteinExistence type="predicted"/>
<feature type="domain" description="Ice-binding protein C-terminal" evidence="2">
    <location>
        <begin position="234"/>
        <end position="255"/>
    </location>
</feature>
<dbReference type="EMBL" id="VTUU01000008">
    <property type="protein sequence ID" value="KAA1172045.1"/>
    <property type="molecule type" value="Genomic_DNA"/>
</dbReference>
<sequence>MSLTARTLKATAAAVALTAASVANADVIRIDETAFTPDAGLITFSEYSIGTVNPTYSPADYGGGAGAPTVNFGGFFTGQSLGGAGDCPAGAALTGCVIGTPTASLSLDPTSPDTFITTDGANPTSPVLSGTPRFNGAISILFDTDLAGVGLDGGYFDAIGGTAITAFDRAGNIIGSVLNEGLGIEFLGLVTEDGSNAIAGLQFSLVGAEPAGFAIDNLRFGTGDQIDIPPVAGVPEPGSIALLGLGLIGLGLSRRKKQA</sequence>
<feature type="chain" id="PRO_5022775568" evidence="1">
    <location>
        <begin position="26"/>
        <end position="259"/>
    </location>
</feature>
<evidence type="ECO:0000313" key="4">
    <source>
        <dbReference type="Proteomes" id="UP000323161"/>
    </source>
</evidence>
<evidence type="ECO:0000313" key="3">
    <source>
        <dbReference type="EMBL" id="KAA1172045.1"/>
    </source>
</evidence>
<organism evidence="3 4">
    <name type="scientific">Marinobacter salinexigens</name>
    <dbReference type="NCBI Taxonomy" id="2919747"/>
    <lineage>
        <taxon>Bacteria</taxon>
        <taxon>Pseudomonadati</taxon>
        <taxon>Pseudomonadota</taxon>
        <taxon>Gammaproteobacteria</taxon>
        <taxon>Pseudomonadales</taxon>
        <taxon>Marinobacteraceae</taxon>
        <taxon>Marinobacter</taxon>
    </lineage>
</organism>
<dbReference type="AlphaFoldDB" id="A0A5B0VCX8"/>